<accession>A0AAD8FQP5</accession>
<dbReference type="Proteomes" id="UP001230051">
    <property type="component" value="Unassembled WGS sequence"/>
</dbReference>
<feature type="region of interest" description="Disordered" evidence="2">
    <location>
        <begin position="178"/>
        <end position="198"/>
    </location>
</feature>
<evidence type="ECO:0000256" key="1">
    <source>
        <dbReference type="ARBA" id="ARBA00023242"/>
    </source>
</evidence>
<dbReference type="AlphaFoldDB" id="A0AAD8FQP5"/>
<proteinExistence type="predicted"/>
<name>A0AAD8FQP5_ACIOX</name>
<keyword evidence="5" id="KW-1185">Reference proteome</keyword>
<evidence type="ECO:0000256" key="2">
    <source>
        <dbReference type="SAM" id="MobiDB-lite"/>
    </source>
</evidence>
<feature type="domain" description="KIX" evidence="3">
    <location>
        <begin position="1"/>
        <end position="35"/>
    </location>
</feature>
<dbReference type="GO" id="GO:0005654">
    <property type="term" value="C:nucleoplasm"/>
    <property type="evidence" value="ECO:0007669"/>
    <property type="project" value="UniProtKB-ARBA"/>
</dbReference>
<protein>
    <submittedName>
        <fullName evidence="4">Histone acetyltransferase p300 isoform X2</fullName>
    </submittedName>
</protein>
<dbReference type="InterPro" id="IPR003101">
    <property type="entry name" value="KIX_dom"/>
</dbReference>
<organism evidence="4 5">
    <name type="scientific">Acipenser oxyrinchus oxyrinchus</name>
    <dbReference type="NCBI Taxonomy" id="40147"/>
    <lineage>
        <taxon>Eukaryota</taxon>
        <taxon>Metazoa</taxon>
        <taxon>Chordata</taxon>
        <taxon>Craniata</taxon>
        <taxon>Vertebrata</taxon>
        <taxon>Euteleostomi</taxon>
        <taxon>Actinopterygii</taxon>
        <taxon>Chondrostei</taxon>
        <taxon>Acipenseriformes</taxon>
        <taxon>Acipenseridae</taxon>
        <taxon>Acipenser</taxon>
    </lineage>
</organism>
<dbReference type="PROSITE" id="PS50952">
    <property type="entry name" value="KIX"/>
    <property type="match status" value="1"/>
</dbReference>
<reference evidence="4" key="1">
    <citation type="submission" date="2022-02" db="EMBL/GenBank/DDBJ databases">
        <title>Atlantic sturgeon de novo genome assembly.</title>
        <authorList>
            <person name="Stock M."/>
            <person name="Klopp C."/>
            <person name="Guiguen Y."/>
            <person name="Cabau C."/>
            <person name="Parinello H."/>
            <person name="Santidrian Yebra-Pimentel E."/>
            <person name="Kuhl H."/>
            <person name="Dirks R.P."/>
            <person name="Guessner J."/>
            <person name="Wuertz S."/>
            <person name="Du K."/>
            <person name="Schartl M."/>
        </authorList>
    </citation>
    <scope>NUCLEOTIDE SEQUENCE</scope>
    <source>
        <strain evidence="4">STURGEONOMICS-FGT-2020</strain>
        <tissue evidence="4">Whole blood</tissue>
    </source>
</reference>
<dbReference type="EMBL" id="JAGXEW010002644">
    <property type="protein sequence ID" value="KAK1116393.1"/>
    <property type="molecule type" value="Genomic_DNA"/>
</dbReference>
<evidence type="ECO:0000259" key="3">
    <source>
        <dbReference type="PROSITE" id="PS50952"/>
    </source>
</evidence>
<comment type="caution">
    <text evidence="4">The sequence shown here is derived from an EMBL/GenBank/DDBJ whole genome shotgun (WGS) entry which is preliminary data.</text>
</comment>
<dbReference type="Gene3D" id="1.10.246.20">
    <property type="entry name" value="Coactivator CBP, KIX domain"/>
    <property type="match status" value="1"/>
</dbReference>
<dbReference type="InterPro" id="IPR036529">
    <property type="entry name" value="KIX_dom_sf"/>
</dbReference>
<keyword evidence="1" id="KW-0539">Nucleus</keyword>
<evidence type="ECO:0000313" key="5">
    <source>
        <dbReference type="Proteomes" id="UP001230051"/>
    </source>
</evidence>
<dbReference type="GO" id="GO:0003712">
    <property type="term" value="F:transcription coregulator activity"/>
    <property type="evidence" value="ECO:0007669"/>
    <property type="project" value="InterPro"/>
</dbReference>
<evidence type="ECO:0000313" key="4">
    <source>
        <dbReference type="EMBL" id="KAK1116393.1"/>
    </source>
</evidence>
<dbReference type="GO" id="GO:0006355">
    <property type="term" value="P:regulation of DNA-templated transcription"/>
    <property type="evidence" value="ECO:0007669"/>
    <property type="project" value="InterPro"/>
</dbReference>
<gene>
    <name evidence="4" type="primary">EP300</name>
    <name evidence="4" type="ORF">AOXY_G38857</name>
</gene>
<dbReference type="SUPFAM" id="SSF47040">
    <property type="entry name" value="Kix domain of CBP (creb binding protein)"/>
    <property type="match status" value="1"/>
</dbReference>
<sequence length="198" mass="21121">MGAVVSDCLSPYPPLQAEYYHLLAEKIYKIQKELEEKRRTRLQKQGVMPGMTQGPPPNGPLPDPSMIRPNLPNQMSRIQTQPGMNQFGQMNLPSLSQRSTPPLQQHQGPLTQPGALNQMGMGGARMAQPAVGQMQNQYLPSAQFTGASPGMNSNSVGLTPPNNQASMNQVREVWEGPGVGRSHGVGRGLGVGGAGEGG</sequence>